<dbReference type="PROSITE" id="PS50250">
    <property type="entry name" value="PCI"/>
    <property type="match status" value="1"/>
</dbReference>
<dbReference type="InterPro" id="IPR000717">
    <property type="entry name" value="PCI_dom"/>
</dbReference>
<dbReference type="InterPro" id="IPR036388">
    <property type="entry name" value="WH-like_DNA-bd_sf"/>
</dbReference>
<evidence type="ECO:0000313" key="2">
    <source>
        <dbReference type="EMBL" id="CAE0628677.1"/>
    </source>
</evidence>
<dbReference type="GO" id="GO:0003690">
    <property type="term" value="F:double-stranded DNA binding"/>
    <property type="evidence" value="ECO:0007669"/>
    <property type="project" value="InterPro"/>
</dbReference>
<proteinExistence type="predicted"/>
<dbReference type="Gene3D" id="1.10.10.10">
    <property type="entry name" value="Winged helix-like DNA-binding domain superfamily/Winged helix DNA-binding domain"/>
    <property type="match status" value="1"/>
</dbReference>
<dbReference type="PANTHER" id="PTHR12732:SF0">
    <property type="entry name" value="PCI DOMAIN-CONTAINING PROTEIN 2"/>
    <property type="match status" value="1"/>
</dbReference>
<dbReference type="PANTHER" id="PTHR12732">
    <property type="entry name" value="UNCHARACTERIZED PROTEASOME COMPONENT REGION PCI-CONTAINING"/>
    <property type="match status" value="1"/>
</dbReference>
<dbReference type="SMART" id="SM00753">
    <property type="entry name" value="PAM"/>
    <property type="match status" value="1"/>
</dbReference>
<sequence length="364" mass="41870">MGNRNIENECWKVLGEMSDIAEVYILLLQGAVLLSQGNALDAYKQQTTLLTKFMDVMKEQDFPWMMQTLHRIVEDTRTVAIEADKEVARTKGHSDNDNLRDCERLLKLAFTFCVTDRKSIRDQESKKSGFLHIVVVLFKTYFQLNTLRLCKNIIKSITRPGFVGEEDCFAKSDLVTYKYYVGRLYMFEDNYAEAEAALSWSLRHCHARNPANKVRVLNYLVPVKLARGRLPTPALLRRYGLAHFEGLVGALRRGDLRGFNRALDAHQALFIAHGTYLILEKLKVLVYRNLFKKIHLLLGKHQIQLAYFARALRWLEVPMEMDEIECVLANLIYKGFLKGYISHTSKVLVLSKKGDAFPFSAIVQ</sequence>
<protein>
    <recommendedName>
        <fullName evidence="1">PCI domain-containing protein</fullName>
    </recommendedName>
</protein>
<dbReference type="Pfam" id="PF01399">
    <property type="entry name" value="PCI"/>
    <property type="match status" value="1"/>
</dbReference>
<dbReference type="GO" id="GO:0003723">
    <property type="term" value="F:RNA binding"/>
    <property type="evidence" value="ECO:0007669"/>
    <property type="project" value="InterPro"/>
</dbReference>
<name>A0A7S3XPX9_HETAK</name>
<accession>A0A7S3XPX9</accession>
<gene>
    <name evidence="2" type="ORF">HAKA00212_LOCUS7359</name>
</gene>
<reference evidence="2" key="1">
    <citation type="submission" date="2021-01" db="EMBL/GenBank/DDBJ databases">
        <authorList>
            <person name="Corre E."/>
            <person name="Pelletier E."/>
            <person name="Niang G."/>
            <person name="Scheremetjew M."/>
            <person name="Finn R."/>
            <person name="Kale V."/>
            <person name="Holt S."/>
            <person name="Cochrane G."/>
            <person name="Meng A."/>
            <person name="Brown T."/>
            <person name="Cohen L."/>
        </authorList>
    </citation>
    <scope>NUCLEOTIDE SEQUENCE</scope>
    <source>
        <strain evidence="2">CCMP3107</strain>
    </source>
</reference>
<feature type="domain" description="PCI" evidence="1">
    <location>
        <begin position="175"/>
        <end position="355"/>
    </location>
</feature>
<dbReference type="GO" id="GO:0000973">
    <property type="term" value="P:post-transcriptional tethering of RNA polymerase II gene DNA at nuclear periphery"/>
    <property type="evidence" value="ECO:0007669"/>
    <property type="project" value="TreeGrafter"/>
</dbReference>
<dbReference type="EMBL" id="HBIU01015794">
    <property type="protein sequence ID" value="CAE0628677.1"/>
    <property type="molecule type" value="Transcribed_RNA"/>
</dbReference>
<dbReference type="AlphaFoldDB" id="A0A7S3XPX9"/>
<dbReference type="GO" id="GO:0006368">
    <property type="term" value="P:transcription elongation by RNA polymerase II"/>
    <property type="evidence" value="ECO:0007669"/>
    <property type="project" value="TreeGrafter"/>
</dbReference>
<organism evidence="2">
    <name type="scientific">Heterosigma akashiwo</name>
    <name type="common">Chromophytic alga</name>
    <name type="synonym">Heterosigma carterae</name>
    <dbReference type="NCBI Taxonomy" id="2829"/>
    <lineage>
        <taxon>Eukaryota</taxon>
        <taxon>Sar</taxon>
        <taxon>Stramenopiles</taxon>
        <taxon>Ochrophyta</taxon>
        <taxon>Raphidophyceae</taxon>
        <taxon>Chattonellales</taxon>
        <taxon>Chattonellaceae</taxon>
        <taxon>Heterosigma</taxon>
    </lineage>
</organism>
<dbReference type="GO" id="GO:0070390">
    <property type="term" value="C:transcription export complex 2"/>
    <property type="evidence" value="ECO:0007669"/>
    <property type="project" value="TreeGrafter"/>
</dbReference>
<dbReference type="GO" id="GO:0016973">
    <property type="term" value="P:poly(A)+ mRNA export from nucleus"/>
    <property type="evidence" value="ECO:0007669"/>
    <property type="project" value="TreeGrafter"/>
</dbReference>
<evidence type="ECO:0000259" key="1">
    <source>
        <dbReference type="PROSITE" id="PS50250"/>
    </source>
</evidence>
<dbReference type="InterPro" id="IPR045114">
    <property type="entry name" value="Csn12-like"/>
</dbReference>